<reference evidence="2" key="1">
    <citation type="submission" date="2021-01" db="EMBL/GenBank/DDBJ databases">
        <authorList>
            <person name="Kaushik A."/>
        </authorList>
    </citation>
    <scope>NUCLEOTIDE SEQUENCE</scope>
    <source>
        <strain evidence="2">AG1-1C</strain>
    </source>
</reference>
<dbReference type="EMBL" id="CAJMWS010000001">
    <property type="protein sequence ID" value="CAE6334891.1"/>
    <property type="molecule type" value="Genomic_DNA"/>
</dbReference>
<feature type="region of interest" description="Disordered" evidence="1">
    <location>
        <begin position="1"/>
        <end position="34"/>
    </location>
</feature>
<comment type="caution">
    <text evidence="2">The sequence shown here is derived from an EMBL/GenBank/DDBJ whole genome shotgun (WGS) entry which is preliminary data.</text>
</comment>
<feature type="compositionally biased region" description="Basic and acidic residues" evidence="1">
    <location>
        <begin position="205"/>
        <end position="222"/>
    </location>
</feature>
<feature type="region of interest" description="Disordered" evidence="1">
    <location>
        <begin position="50"/>
        <end position="78"/>
    </location>
</feature>
<feature type="compositionally biased region" description="Low complexity" evidence="1">
    <location>
        <begin position="25"/>
        <end position="34"/>
    </location>
</feature>
<proteinExistence type="predicted"/>
<sequence length="243" mass="27358">MPPKRAVPATPAVPPAPKRAKRASDTTATPATPSIATRATAAVMNLITPTSTTKARKKNAGDEDTAQHTTTKKKPSVIESDGKRIYSSRLLTLTCLPAFSRGFFIALGPAADAYYNKESNLIRLRCAEYDRRRSSAESTIRFFDSKKEYLFTLRKHETTLFGKVLEQFRASRVADSQLALQQIQRDLKKIDENMLKYQSDIEHMRTERDNREKEFEEAKSRSENTSGLDRLEAIRKTMLRGGA</sequence>
<evidence type="ECO:0000256" key="1">
    <source>
        <dbReference type="SAM" id="MobiDB-lite"/>
    </source>
</evidence>
<organism evidence="2 3">
    <name type="scientific">Rhizoctonia solani</name>
    <dbReference type="NCBI Taxonomy" id="456999"/>
    <lineage>
        <taxon>Eukaryota</taxon>
        <taxon>Fungi</taxon>
        <taxon>Dikarya</taxon>
        <taxon>Basidiomycota</taxon>
        <taxon>Agaricomycotina</taxon>
        <taxon>Agaricomycetes</taxon>
        <taxon>Cantharellales</taxon>
        <taxon>Ceratobasidiaceae</taxon>
        <taxon>Rhizoctonia</taxon>
    </lineage>
</organism>
<feature type="region of interest" description="Disordered" evidence="1">
    <location>
        <begin position="205"/>
        <end position="230"/>
    </location>
</feature>
<dbReference type="Proteomes" id="UP000663846">
    <property type="component" value="Unassembled WGS sequence"/>
</dbReference>
<evidence type="ECO:0000313" key="2">
    <source>
        <dbReference type="EMBL" id="CAE6334891.1"/>
    </source>
</evidence>
<accession>A0A8H2W4P1</accession>
<gene>
    <name evidence="2" type="ORF">RDB_LOCUS13</name>
</gene>
<dbReference type="AlphaFoldDB" id="A0A8H2W4P1"/>
<evidence type="ECO:0000313" key="3">
    <source>
        <dbReference type="Proteomes" id="UP000663846"/>
    </source>
</evidence>
<protein>
    <submittedName>
        <fullName evidence="2">Uncharacterized protein</fullName>
    </submittedName>
</protein>
<name>A0A8H2W4P1_9AGAM</name>
<feature type="compositionally biased region" description="Pro residues" evidence="1">
    <location>
        <begin position="1"/>
        <end position="17"/>
    </location>
</feature>
<dbReference type="OrthoDB" id="198619at2759"/>